<dbReference type="GO" id="GO:0006281">
    <property type="term" value="P:DNA repair"/>
    <property type="evidence" value="ECO:0007669"/>
    <property type="project" value="UniProtKB-KW"/>
</dbReference>
<evidence type="ECO:0000256" key="3">
    <source>
        <dbReference type="ARBA" id="ARBA00022763"/>
    </source>
</evidence>
<keyword evidence="10" id="KW-1185">Reference proteome</keyword>
<proteinExistence type="inferred from homology"/>
<comment type="similarity">
    <text evidence="2">Belongs to the SLX4 family.</text>
</comment>
<dbReference type="RefSeq" id="XP_033359759.1">
    <property type="nucleotide sequence ID" value="XM_033503868.1"/>
</dbReference>
<dbReference type="PANTHER" id="PTHR21541:SF3">
    <property type="entry name" value="STRUCTURE-SPECIFIC ENDONUCLEASE SUBUNIT SLX4"/>
    <property type="match status" value="1"/>
</dbReference>
<dbReference type="GeneID" id="117238721"/>
<reference evidence="11" key="1">
    <citation type="submission" date="2025-08" db="UniProtKB">
        <authorList>
            <consortium name="RefSeq"/>
        </authorList>
    </citation>
    <scope>IDENTIFICATION</scope>
    <source>
        <tissue evidence="11">Muscle</tissue>
    </source>
</reference>
<evidence type="ECO:0000313" key="11">
    <source>
        <dbReference type="RefSeq" id="XP_033359759.1"/>
    </source>
</evidence>
<evidence type="ECO:0000313" key="10">
    <source>
        <dbReference type="Proteomes" id="UP000504631"/>
    </source>
</evidence>
<protein>
    <recommendedName>
        <fullName evidence="7">Structure-specific endonuclease subunit SLX4</fullName>
    </recommendedName>
</protein>
<dbReference type="CDD" id="cd22999">
    <property type="entry name" value="SAP_SLX4"/>
    <property type="match status" value="1"/>
</dbReference>
<sequence>MNEQLEKNKLLYNISVLNEDDSILDFKSPEQSPKANPTEFSHCDLHKKKKTAVKFKNFVKNHKGEKYRQQPERKRSSQQPSIESSFFKPKTNCDDSSTDVKVALVCPLCFKTFKDLNSRSLHMKICAFKNNITTKKLLDAIELQKRQENERKSLGLLVAPVVQDKKKPTPSCRKNLCEETDLQLALALSKSLQEAEELDKINEIESLPKILNQFVPEIDKSVYEGQLEKFGFANSKPPSLIKNRKRKNNERTLLQTRSQEERNHILTEKISEILMGNEPVTQNENEAIKCNRMIEKKNNLKSHSLQEFCNKDEKLWNKAKLSSDQKCFYVSSLSNYITPGRKQVKEETILDFANTCNIYDMESSQYQTKLCNYSKKIHEIPHTEACFVNEKFENYQNIQFTDTIITNWSNALNDSSASDIIIFVNNDKYIWAHKLVLYVQCSNILLDVTPNDTLFFTKIKEKISWGNISYNIALAFLEFIYCGIIKKYLDVLDDLASFPFLRNLARKYKVTKLFVFLEKKEVEIKQMKSQMHNKQDQELISKEKDNLELTNNNIQNVFYDIKDSKLDDDKELNKCHLDKYINKPDFVEIELRKDTYTDKLLQEEINCLSDTNTIRNTNTSPDLFDDINNITQSEVIKNKTKYVNEVVNSKKAKDNESSSLIGSVNQVMIDPANISTSGNTIFKSTEQDVNLFSDTTYFATPKKDHSNILELKSNLSIFIEQVQRENARSDSDIDSDVSVIPTCSKLYRNPFNIGQNDSLKDTIIKETFNAKSDILSIFDCNTTSKSGIKMSYEENNSDICHSFESIDSISQSSESNIEKCAKRCKNSSINKSINNAHKDLQDEVIHSISKENENENNVFSDSDTDSIAENEISMYSRYKKGHENNSIVKYRNFTQKHISKNNVTANITHDEYQEKNNIGNDILLLDIDRDSEFQISQIKKCDENEDETKKIISDFEEDKKISQQNLCNFNNEYVTFDENNYFCTNVESLNTQKDVLKDRRLNNSNKLRYSKSESNIDLQAVKKNSFTSLESSTNKYNSVETSILVCSSPELDYNILEMHKYEENKRNTSGSYCKSSEDNSHVFENDTYLANAYIDNSDDNINTPLFTKKVNQLEKFKSNGGSLSTKKYSRKFQRKSLSETSLRIDTRHTKNDIPESYNNSQCICNYKEKLKAITSPEIIRDSITPPPNYNDMKTSELQMELNKYGLKIQKRKRAVKLLTYIYNELHPTINTSKDTESELTIISSEDDEPPMKKTNNKKDDVDCIHNYESQLTSFPINADKQLSINTIDEINQFDEPEFTPVIDNASNIKEMFLKFLTARTELYNKILAYEPICINSLHSMLKTEGFKCRMSILMDFLDEQCITFYVQETK</sequence>
<keyword evidence="5" id="KW-0234">DNA repair</keyword>
<keyword evidence="3" id="KW-0227">DNA damage</keyword>
<evidence type="ECO:0000256" key="4">
    <source>
        <dbReference type="ARBA" id="ARBA00023172"/>
    </source>
</evidence>
<keyword evidence="6" id="KW-0539">Nucleus</keyword>
<gene>
    <name evidence="11" type="primary">LOC117238721</name>
</gene>
<dbReference type="PANTHER" id="PTHR21541">
    <property type="entry name" value="BTB POZ DOMAIN CONTAINING 12"/>
    <property type="match status" value="1"/>
</dbReference>
<feature type="region of interest" description="Disordered" evidence="8">
    <location>
        <begin position="63"/>
        <end position="95"/>
    </location>
</feature>
<dbReference type="GO" id="GO:0000712">
    <property type="term" value="P:resolution of meiotic recombination intermediates"/>
    <property type="evidence" value="ECO:0007669"/>
    <property type="project" value="TreeGrafter"/>
</dbReference>
<dbReference type="SUPFAM" id="SSF54695">
    <property type="entry name" value="POZ domain"/>
    <property type="match status" value="1"/>
</dbReference>
<evidence type="ECO:0000256" key="2">
    <source>
        <dbReference type="ARBA" id="ARBA00006661"/>
    </source>
</evidence>
<dbReference type="KEGG" id="bvk:117238721"/>
<evidence type="ECO:0000256" key="7">
    <source>
        <dbReference type="ARBA" id="ARBA00029496"/>
    </source>
</evidence>
<dbReference type="Pfam" id="PF09494">
    <property type="entry name" value="Slx4"/>
    <property type="match status" value="1"/>
</dbReference>
<dbReference type="InterPro" id="IPR011333">
    <property type="entry name" value="SKP1/BTB/POZ_sf"/>
</dbReference>
<dbReference type="GO" id="GO:0006260">
    <property type="term" value="P:DNA replication"/>
    <property type="evidence" value="ECO:0007669"/>
    <property type="project" value="InterPro"/>
</dbReference>
<comment type="subcellular location">
    <subcellularLocation>
        <location evidence="1">Nucleus</location>
    </subcellularLocation>
</comment>
<evidence type="ECO:0000256" key="6">
    <source>
        <dbReference type="ARBA" id="ARBA00023242"/>
    </source>
</evidence>
<feature type="compositionally biased region" description="Basic and acidic residues" evidence="8">
    <location>
        <begin position="63"/>
        <end position="75"/>
    </location>
</feature>
<feature type="domain" description="BTB" evidence="9">
    <location>
        <begin position="414"/>
        <end position="488"/>
    </location>
</feature>
<evidence type="ECO:0000256" key="1">
    <source>
        <dbReference type="ARBA" id="ARBA00004123"/>
    </source>
</evidence>
<evidence type="ECO:0000256" key="5">
    <source>
        <dbReference type="ARBA" id="ARBA00023204"/>
    </source>
</evidence>
<dbReference type="GO" id="GO:0033557">
    <property type="term" value="C:Slx1-Slx4 complex"/>
    <property type="evidence" value="ECO:0007669"/>
    <property type="project" value="InterPro"/>
</dbReference>
<dbReference type="Gene3D" id="3.30.710.10">
    <property type="entry name" value="Potassium Channel Kv1.1, Chain A"/>
    <property type="match status" value="1"/>
</dbReference>
<accession>A0A6J3L6W4</accession>
<evidence type="ECO:0000259" key="9">
    <source>
        <dbReference type="Pfam" id="PF00651"/>
    </source>
</evidence>
<dbReference type="InterPro" id="IPR000210">
    <property type="entry name" value="BTB/POZ_dom"/>
</dbReference>
<evidence type="ECO:0000256" key="8">
    <source>
        <dbReference type="SAM" id="MobiDB-lite"/>
    </source>
</evidence>
<name>A0A6J3L6W4_9HYME</name>
<organism evidence="10 11">
    <name type="scientific">Bombus vosnesenskii</name>
    <dbReference type="NCBI Taxonomy" id="207650"/>
    <lineage>
        <taxon>Eukaryota</taxon>
        <taxon>Metazoa</taxon>
        <taxon>Ecdysozoa</taxon>
        <taxon>Arthropoda</taxon>
        <taxon>Hexapoda</taxon>
        <taxon>Insecta</taxon>
        <taxon>Pterygota</taxon>
        <taxon>Neoptera</taxon>
        <taxon>Endopterygota</taxon>
        <taxon>Hymenoptera</taxon>
        <taxon>Apocrita</taxon>
        <taxon>Aculeata</taxon>
        <taxon>Apoidea</taxon>
        <taxon>Anthophila</taxon>
        <taxon>Apidae</taxon>
        <taxon>Bombus</taxon>
        <taxon>Pyrobombus</taxon>
    </lineage>
</organism>
<dbReference type="InterPro" id="IPR018574">
    <property type="entry name" value="Structure-sp_endonuc_su_Slx4"/>
</dbReference>
<dbReference type="Proteomes" id="UP000504631">
    <property type="component" value="Unplaced"/>
</dbReference>
<dbReference type="Pfam" id="PF00651">
    <property type="entry name" value="BTB"/>
    <property type="match status" value="1"/>
</dbReference>
<keyword evidence="4" id="KW-0233">DNA recombination</keyword>